<keyword evidence="2" id="KW-1185">Reference proteome</keyword>
<accession>A0ACB8I2Z2</accession>
<organism evidence="1 2">
    <name type="scientific">Citrus sinensis</name>
    <name type="common">Sweet orange</name>
    <name type="synonym">Citrus aurantium var. sinensis</name>
    <dbReference type="NCBI Taxonomy" id="2711"/>
    <lineage>
        <taxon>Eukaryota</taxon>
        <taxon>Viridiplantae</taxon>
        <taxon>Streptophyta</taxon>
        <taxon>Embryophyta</taxon>
        <taxon>Tracheophyta</taxon>
        <taxon>Spermatophyta</taxon>
        <taxon>Magnoliopsida</taxon>
        <taxon>eudicotyledons</taxon>
        <taxon>Gunneridae</taxon>
        <taxon>Pentapetalae</taxon>
        <taxon>rosids</taxon>
        <taxon>malvids</taxon>
        <taxon>Sapindales</taxon>
        <taxon>Rutaceae</taxon>
        <taxon>Aurantioideae</taxon>
        <taxon>Citrus</taxon>
    </lineage>
</organism>
<dbReference type="Proteomes" id="UP000829398">
    <property type="component" value="Chromosome 9"/>
</dbReference>
<evidence type="ECO:0000313" key="1">
    <source>
        <dbReference type="EMBL" id="KAH9681400.1"/>
    </source>
</evidence>
<proteinExistence type="predicted"/>
<keyword evidence="1" id="KW-0808">Transferase</keyword>
<gene>
    <name evidence="1" type="ORF">KPL71_026965</name>
</gene>
<name>A0ACB8I2Z2_CITSI</name>
<evidence type="ECO:0000313" key="2">
    <source>
        <dbReference type="Proteomes" id="UP000829398"/>
    </source>
</evidence>
<comment type="caution">
    <text evidence="1">The sequence shown here is derived from an EMBL/GenBank/DDBJ whole genome shotgun (WGS) entry which is preliminary data.</text>
</comment>
<dbReference type="EMBL" id="CM039178">
    <property type="protein sequence ID" value="KAH9681400.1"/>
    <property type="molecule type" value="Genomic_DNA"/>
</dbReference>
<reference evidence="2" key="1">
    <citation type="journal article" date="2023" name="Hortic. Res.">
        <title>A chromosome-level phased genome enabling allele-level studies in sweet orange: a case study on citrus Huanglongbing tolerance.</title>
        <authorList>
            <person name="Wu B."/>
            <person name="Yu Q."/>
            <person name="Deng Z."/>
            <person name="Duan Y."/>
            <person name="Luo F."/>
            <person name="Gmitter F. Jr."/>
        </authorList>
    </citation>
    <scope>NUCLEOTIDE SEQUENCE [LARGE SCALE GENOMIC DNA]</scope>
    <source>
        <strain evidence="2">cv. Valencia</strain>
    </source>
</reference>
<protein>
    <submittedName>
        <fullName evidence="1">Glutathione transferase GST 23</fullName>
    </submittedName>
</protein>
<sequence length="257" mass="30348">MRGNDVWAKGDWFTWLMKDPNYNDMYQFRSLIGRNMAEVKLHGAWASAFCYRVIWALKLKGIAYDYIEEDLSNKSALLLKYNPVHKKVPVLVHDSKSVCESIVILEYIEEMWPQNPLMPNDPYDRALAHFWIKFAEDRGATVWKMFRSVQDQENTMKEILEMLKTVEEHGLGEKKFFHGDKIGLVDIAFASIVYWLQIIEDVAGVKLFESHKFTRLHAWFEKFKRVPEIEENLPNWGELLVFFKRRREKLVASSSLH</sequence>